<evidence type="ECO:0000313" key="1">
    <source>
        <dbReference type="EMBL" id="TPP67619.1"/>
    </source>
</evidence>
<comment type="caution">
    <text evidence="1">The sequence shown here is derived from an EMBL/GenBank/DDBJ whole genome shotgun (WGS) entry which is preliminary data.</text>
</comment>
<name>A0A504Z3V3_FASGI</name>
<reference evidence="1 2" key="1">
    <citation type="submission" date="2019-04" db="EMBL/GenBank/DDBJ databases">
        <title>Annotation for the trematode Fasciola gigantica.</title>
        <authorList>
            <person name="Choi Y.-J."/>
        </authorList>
    </citation>
    <scope>NUCLEOTIDE SEQUENCE [LARGE SCALE GENOMIC DNA]</scope>
    <source>
        <strain evidence="1">Uganda_cow_1</strain>
    </source>
</reference>
<organism evidence="1 2">
    <name type="scientific">Fasciola gigantica</name>
    <name type="common">Giant liver fluke</name>
    <dbReference type="NCBI Taxonomy" id="46835"/>
    <lineage>
        <taxon>Eukaryota</taxon>
        <taxon>Metazoa</taxon>
        <taxon>Spiralia</taxon>
        <taxon>Lophotrochozoa</taxon>
        <taxon>Platyhelminthes</taxon>
        <taxon>Trematoda</taxon>
        <taxon>Digenea</taxon>
        <taxon>Plagiorchiida</taxon>
        <taxon>Echinostomata</taxon>
        <taxon>Echinostomatoidea</taxon>
        <taxon>Fasciolidae</taxon>
        <taxon>Fasciola</taxon>
    </lineage>
</organism>
<dbReference type="EMBL" id="SUNJ01000490">
    <property type="protein sequence ID" value="TPP67619.1"/>
    <property type="molecule type" value="Genomic_DNA"/>
</dbReference>
<evidence type="ECO:0000313" key="2">
    <source>
        <dbReference type="Proteomes" id="UP000316759"/>
    </source>
</evidence>
<accession>A0A504Z3V3</accession>
<dbReference type="Proteomes" id="UP000316759">
    <property type="component" value="Unassembled WGS sequence"/>
</dbReference>
<protein>
    <submittedName>
        <fullName evidence="1">Uncharacterized protein</fullName>
    </submittedName>
</protein>
<gene>
    <name evidence="1" type="ORF">FGIG_09124</name>
</gene>
<keyword evidence="2" id="KW-1185">Reference proteome</keyword>
<sequence length="77" mass="8595">MQISESFRADEFRPCSIRPTNEQSTPVSFDCIVSEQGIRLLIRSISSPTPFPRTPSTQTSCQTKCVKGALHYDSTVE</sequence>
<proteinExistence type="predicted"/>
<dbReference type="AlphaFoldDB" id="A0A504Z3V3"/>